<feature type="region of interest" description="Disordered" evidence="1">
    <location>
        <begin position="158"/>
        <end position="188"/>
    </location>
</feature>
<dbReference type="GO" id="GO:0045047">
    <property type="term" value="P:protein targeting to ER"/>
    <property type="evidence" value="ECO:0007669"/>
    <property type="project" value="InterPro"/>
</dbReference>
<protein>
    <submittedName>
        <fullName evidence="4">Inorganic phosphate transporter</fullName>
    </submittedName>
</protein>
<comment type="caution">
    <text evidence="4">The sequence shown here is derived from an EMBL/GenBank/DDBJ whole genome shotgun (WGS) entry which is preliminary data.</text>
</comment>
<dbReference type="Proteomes" id="UP000193498">
    <property type="component" value="Unassembled WGS sequence"/>
</dbReference>
<organism evidence="4 5">
    <name type="scientific">Basidiobolus meristosporus CBS 931.73</name>
    <dbReference type="NCBI Taxonomy" id="1314790"/>
    <lineage>
        <taxon>Eukaryota</taxon>
        <taxon>Fungi</taxon>
        <taxon>Fungi incertae sedis</taxon>
        <taxon>Zoopagomycota</taxon>
        <taxon>Entomophthoromycotina</taxon>
        <taxon>Basidiobolomycetes</taxon>
        <taxon>Basidiobolales</taxon>
        <taxon>Basidiobolaceae</taxon>
        <taxon>Basidiobolus</taxon>
    </lineage>
</organism>
<dbReference type="PANTHER" id="PTHR28112">
    <property type="entry name" value="SRP-INDEPENDENT TARGETING PROTEIN 3"/>
    <property type="match status" value="1"/>
</dbReference>
<reference evidence="4 5" key="1">
    <citation type="submission" date="2016-07" db="EMBL/GenBank/DDBJ databases">
        <title>Pervasive Adenine N6-methylation of Active Genes in Fungi.</title>
        <authorList>
            <consortium name="DOE Joint Genome Institute"/>
            <person name="Mondo S.J."/>
            <person name="Dannebaum R.O."/>
            <person name="Kuo R.C."/>
            <person name="Labutti K."/>
            <person name="Haridas S."/>
            <person name="Kuo A."/>
            <person name="Salamov A."/>
            <person name="Ahrendt S.R."/>
            <person name="Lipzen A."/>
            <person name="Sullivan W."/>
            <person name="Andreopoulos W.B."/>
            <person name="Clum A."/>
            <person name="Lindquist E."/>
            <person name="Daum C."/>
            <person name="Ramamoorthy G.K."/>
            <person name="Gryganskyi A."/>
            <person name="Culley D."/>
            <person name="Magnuson J.K."/>
            <person name="James T.Y."/>
            <person name="O'Malley M.A."/>
            <person name="Stajich J.E."/>
            <person name="Spatafora J.W."/>
            <person name="Visel A."/>
            <person name="Grigoriev I.V."/>
        </authorList>
    </citation>
    <scope>NUCLEOTIDE SEQUENCE [LARGE SCALE GENOMIC DNA]</scope>
    <source>
        <strain evidence="4 5">CBS 931.73</strain>
    </source>
</reference>
<sequence length="188" mass="20893">MNSQLLNMGLVLVLVQVSRKLNLEDEGNKQYVQMAYVTSNALILALSFFIMTRIKAKNDTTPLTYTEPKPMAQEQTEITTTVRDYDLGELQKQVKQTLISVAILGFIHYKWGYIQPLFLQSILPLKSACETKLFKVHILNKPAEGDLQRPWKVESPFGNLAAPTNEAAPAAADNQTAAVTDAPSKKAN</sequence>
<evidence type="ECO:0000313" key="4">
    <source>
        <dbReference type="EMBL" id="ORX89470.1"/>
    </source>
</evidence>
<dbReference type="Pfam" id="PF10032">
    <property type="entry name" value="Pho88"/>
    <property type="match status" value="1"/>
</dbReference>
<dbReference type="InParanoid" id="A0A1Y1XUQ3"/>
<dbReference type="GO" id="GO:0005783">
    <property type="term" value="C:endoplasmic reticulum"/>
    <property type="evidence" value="ECO:0007669"/>
    <property type="project" value="InterPro"/>
</dbReference>
<accession>A0A1Y1XUQ3</accession>
<evidence type="ECO:0000313" key="5">
    <source>
        <dbReference type="Proteomes" id="UP000193498"/>
    </source>
</evidence>
<feature type="chain" id="PRO_5012779163" evidence="3">
    <location>
        <begin position="21"/>
        <end position="188"/>
    </location>
</feature>
<dbReference type="STRING" id="1314790.A0A1Y1XUQ3"/>
<keyword evidence="2" id="KW-0812">Transmembrane</keyword>
<dbReference type="PANTHER" id="PTHR28112:SF1">
    <property type="entry name" value="SRP-INDEPENDENT TARGETING PROTEIN 3"/>
    <property type="match status" value="1"/>
</dbReference>
<dbReference type="EMBL" id="MCFE01000442">
    <property type="protein sequence ID" value="ORX89470.1"/>
    <property type="molecule type" value="Genomic_DNA"/>
</dbReference>
<evidence type="ECO:0000256" key="2">
    <source>
        <dbReference type="SAM" id="Phobius"/>
    </source>
</evidence>
<gene>
    <name evidence="4" type="ORF">K493DRAFT_410413</name>
</gene>
<dbReference type="GO" id="GO:0005739">
    <property type="term" value="C:mitochondrion"/>
    <property type="evidence" value="ECO:0007669"/>
    <property type="project" value="TreeGrafter"/>
</dbReference>
<keyword evidence="5" id="KW-1185">Reference proteome</keyword>
<feature type="signal peptide" evidence="3">
    <location>
        <begin position="1"/>
        <end position="20"/>
    </location>
</feature>
<keyword evidence="3" id="KW-0732">Signal</keyword>
<evidence type="ECO:0000256" key="1">
    <source>
        <dbReference type="SAM" id="MobiDB-lite"/>
    </source>
</evidence>
<proteinExistence type="predicted"/>
<evidence type="ECO:0000256" key="3">
    <source>
        <dbReference type="SAM" id="SignalP"/>
    </source>
</evidence>
<feature type="transmembrane region" description="Helical" evidence="2">
    <location>
        <begin position="30"/>
        <end position="51"/>
    </location>
</feature>
<keyword evidence="2" id="KW-1133">Transmembrane helix</keyword>
<dbReference type="OrthoDB" id="18139at2759"/>
<feature type="compositionally biased region" description="Low complexity" evidence="1">
    <location>
        <begin position="161"/>
        <end position="182"/>
    </location>
</feature>
<name>A0A1Y1XUQ3_9FUNG</name>
<keyword evidence="2" id="KW-0472">Membrane</keyword>
<dbReference type="InterPro" id="IPR012098">
    <property type="entry name" value="SND3_fun"/>
</dbReference>
<dbReference type="AlphaFoldDB" id="A0A1Y1XUQ3"/>